<sequence length="174" mass="20239">MAVFGHRHWPRNSAFLEEYQHDNIRLLFTTFAAFFPEGVTEDDVIEQWKEIAVEIGSSEGMLSRKFHELWPDVLVHYGEDYSDILRLVAISLLIPVDTSECERVFSVMNDLKTSERNRLGANLKNLMTWHYMAKEQACTDVPVWEILHEFRLLAGIKGRYANKGQQSPQYDTQC</sequence>
<reference evidence="1" key="1">
    <citation type="submission" date="2021-01" db="EMBL/GenBank/DDBJ databases">
        <authorList>
            <person name="Corre E."/>
            <person name="Pelletier E."/>
            <person name="Niang G."/>
            <person name="Scheremetjew M."/>
            <person name="Finn R."/>
            <person name="Kale V."/>
            <person name="Holt S."/>
            <person name="Cochrane G."/>
            <person name="Meng A."/>
            <person name="Brown T."/>
            <person name="Cohen L."/>
        </authorList>
    </citation>
    <scope>NUCLEOTIDE SEQUENCE</scope>
    <source>
        <strain evidence="1">PLY182g</strain>
    </source>
</reference>
<gene>
    <name evidence="1" type="ORF">CPEL01642_LOCUS23234</name>
</gene>
<dbReference type="PANTHER" id="PTHR46880:SF5">
    <property type="entry name" value="DUF4371 DOMAIN-CONTAINING PROTEIN"/>
    <property type="match status" value="1"/>
</dbReference>
<proteinExistence type="predicted"/>
<accession>A0A7S0LQS7</accession>
<evidence type="ECO:0000313" key="1">
    <source>
        <dbReference type="EMBL" id="CAD8619853.1"/>
    </source>
</evidence>
<dbReference type="PANTHER" id="PTHR46880">
    <property type="entry name" value="RAS-ASSOCIATING DOMAIN-CONTAINING PROTEIN"/>
    <property type="match status" value="1"/>
</dbReference>
<protein>
    <recommendedName>
        <fullName evidence="2">HAT C-terminal dimerisation domain-containing protein</fullName>
    </recommendedName>
</protein>
<dbReference type="EMBL" id="HBEY01048374">
    <property type="protein sequence ID" value="CAD8619853.1"/>
    <property type="molecule type" value="Transcribed_RNA"/>
</dbReference>
<organism evidence="1">
    <name type="scientific">Coccolithus braarudii</name>
    <dbReference type="NCBI Taxonomy" id="221442"/>
    <lineage>
        <taxon>Eukaryota</taxon>
        <taxon>Haptista</taxon>
        <taxon>Haptophyta</taxon>
        <taxon>Prymnesiophyceae</taxon>
        <taxon>Coccolithales</taxon>
        <taxon>Coccolithaceae</taxon>
        <taxon>Coccolithus</taxon>
    </lineage>
</organism>
<dbReference type="AlphaFoldDB" id="A0A7S0LQS7"/>
<evidence type="ECO:0008006" key="2">
    <source>
        <dbReference type="Google" id="ProtNLM"/>
    </source>
</evidence>
<name>A0A7S0LQS7_9EUKA</name>